<comment type="subunit">
    <text evidence="14">Homodimer.</text>
</comment>
<keyword evidence="6 14" id="KW-0349">Heme</keyword>
<evidence type="ECO:0000256" key="7">
    <source>
        <dbReference type="ARBA" id="ARBA00022692"/>
    </source>
</evidence>
<accession>A0A840A5G6</accession>
<dbReference type="InterPro" id="IPR005265">
    <property type="entry name" value="HemJ-like"/>
</dbReference>
<evidence type="ECO:0000256" key="6">
    <source>
        <dbReference type="ARBA" id="ARBA00022617"/>
    </source>
</evidence>
<comment type="catalytic activity">
    <reaction evidence="13 14 15">
        <text>protoporphyrinogen IX + 3 A = protoporphyrin IX + 3 AH2</text>
        <dbReference type="Rhea" id="RHEA:62000"/>
        <dbReference type="ChEBI" id="CHEBI:13193"/>
        <dbReference type="ChEBI" id="CHEBI:17499"/>
        <dbReference type="ChEBI" id="CHEBI:57306"/>
        <dbReference type="ChEBI" id="CHEBI:57307"/>
    </reaction>
</comment>
<gene>
    <name evidence="16" type="ORF">GGQ61_003447</name>
</gene>
<comment type="pathway">
    <text evidence="2 14 15">Porphyrin-containing compound metabolism; protoporphyrin-IX biosynthesis; protoporphyrin-IX from protoporphyrinogen-IX: step 1/1.</text>
</comment>
<evidence type="ECO:0000256" key="13">
    <source>
        <dbReference type="ARBA" id="ARBA00048390"/>
    </source>
</evidence>
<dbReference type="GO" id="GO:0046872">
    <property type="term" value="F:metal ion binding"/>
    <property type="evidence" value="ECO:0007669"/>
    <property type="project" value="UniProtKB-UniRule"/>
</dbReference>
<evidence type="ECO:0000256" key="11">
    <source>
        <dbReference type="ARBA" id="ARBA00023004"/>
    </source>
</evidence>
<dbReference type="GO" id="GO:0070818">
    <property type="term" value="F:protoporphyrinogen oxidase activity"/>
    <property type="evidence" value="ECO:0007669"/>
    <property type="project" value="UniProtKB-UniRule"/>
</dbReference>
<keyword evidence="7 14" id="KW-0812">Transmembrane</keyword>
<comment type="function">
    <text evidence="14 15">Catalyzes the oxidation of protoporphyrinogen IX to protoporphyrin IX.</text>
</comment>
<evidence type="ECO:0000256" key="1">
    <source>
        <dbReference type="ARBA" id="ARBA00004651"/>
    </source>
</evidence>
<keyword evidence="8 14" id="KW-0479">Metal-binding</keyword>
<dbReference type="Pfam" id="PF03653">
    <property type="entry name" value="UPF0093"/>
    <property type="match status" value="1"/>
</dbReference>
<dbReference type="Proteomes" id="UP000530564">
    <property type="component" value="Unassembled WGS sequence"/>
</dbReference>
<evidence type="ECO:0000256" key="4">
    <source>
        <dbReference type="ARBA" id="ARBA00017504"/>
    </source>
</evidence>
<evidence type="ECO:0000256" key="12">
    <source>
        <dbReference type="ARBA" id="ARBA00023136"/>
    </source>
</evidence>
<evidence type="ECO:0000256" key="14">
    <source>
        <dbReference type="HAMAP-Rule" id="MF_02239"/>
    </source>
</evidence>
<evidence type="ECO:0000256" key="5">
    <source>
        <dbReference type="ARBA" id="ARBA00022475"/>
    </source>
</evidence>
<comment type="caution">
    <text evidence="16">The sequence shown here is derived from an EMBL/GenBank/DDBJ whole genome shotgun (WGS) entry which is preliminary data.</text>
</comment>
<evidence type="ECO:0000256" key="9">
    <source>
        <dbReference type="ARBA" id="ARBA00022989"/>
    </source>
</evidence>
<dbReference type="PIRSF" id="PIRSF004638">
    <property type="entry name" value="UCP004638"/>
    <property type="match status" value="1"/>
</dbReference>
<evidence type="ECO:0000313" key="16">
    <source>
        <dbReference type="EMBL" id="MBB3892711.1"/>
    </source>
</evidence>
<evidence type="ECO:0000313" key="17">
    <source>
        <dbReference type="Proteomes" id="UP000530564"/>
    </source>
</evidence>
<reference evidence="16 17" key="1">
    <citation type="submission" date="2020-08" db="EMBL/GenBank/DDBJ databases">
        <title>Genomic Encyclopedia of Type Strains, Phase IV (KMG-IV): sequencing the most valuable type-strain genomes for metagenomic binning, comparative biology and taxonomic classification.</title>
        <authorList>
            <person name="Goeker M."/>
        </authorList>
    </citation>
    <scope>NUCLEOTIDE SEQUENCE [LARGE SCALE GENOMIC DNA]</scope>
    <source>
        <strain evidence="16 17">DSM 21793</strain>
    </source>
</reference>
<comment type="cofactor">
    <cofactor evidence="14 15">
        <name>heme b</name>
        <dbReference type="ChEBI" id="CHEBI:60344"/>
    </cofactor>
    <text evidence="14 15">Binds 1 heme b (iron(II)-protoporphyrin IX) group per subunit.</text>
</comment>
<feature type="transmembrane region" description="Helical" evidence="14">
    <location>
        <begin position="134"/>
        <end position="151"/>
    </location>
</feature>
<evidence type="ECO:0000256" key="10">
    <source>
        <dbReference type="ARBA" id="ARBA00023002"/>
    </source>
</evidence>
<dbReference type="GO" id="GO:0005886">
    <property type="term" value="C:plasma membrane"/>
    <property type="evidence" value="ECO:0007669"/>
    <property type="project" value="UniProtKB-SubCell"/>
</dbReference>
<feature type="binding site" description="axial binding residue" evidence="14">
    <location>
        <position position="95"/>
    </location>
    <ligand>
        <name>heme</name>
        <dbReference type="ChEBI" id="CHEBI:30413"/>
    </ligand>
    <ligandPart>
        <name>Fe</name>
        <dbReference type="ChEBI" id="CHEBI:18248"/>
    </ligandPart>
</feature>
<dbReference type="RefSeq" id="WP_183775448.1">
    <property type="nucleotide sequence ID" value="NZ_JACIDK010000005.1"/>
</dbReference>
<dbReference type="HAMAP" id="MF_02239">
    <property type="entry name" value="HemJ"/>
    <property type="match status" value="1"/>
</dbReference>
<keyword evidence="11 14" id="KW-0408">Iron</keyword>
<keyword evidence="5 14" id="KW-1003">Cell membrane</keyword>
<comment type="similarity">
    <text evidence="3 14 15">Belongs to the HemJ family.</text>
</comment>
<keyword evidence="17" id="KW-1185">Reference proteome</keyword>
<evidence type="ECO:0000256" key="3">
    <source>
        <dbReference type="ARBA" id="ARBA00006501"/>
    </source>
</evidence>
<sequence length="153" mass="17375">MNHFDLLRGLHIIAVIAWMSGMMYLPRLYAYHTETAPPGSEFDKNFLVWERKLLKIIINPAMIIVWVLGIGLILYHVYAVGEGWGFLLQPWMIVKLAAVLFISGWHGFLAGSYKKFLAGQRPKSAKFWRATNELPFLAAVVAVLAVTLQFGQR</sequence>
<dbReference type="PANTHER" id="PTHR40255">
    <property type="entry name" value="UPF0093 MEMBRANE PROTEIN SLR1790"/>
    <property type="match status" value="1"/>
</dbReference>
<dbReference type="PANTHER" id="PTHR40255:SF1">
    <property type="entry name" value="PROTOPORPHYRINOGEN IX OXIDASE"/>
    <property type="match status" value="1"/>
</dbReference>
<dbReference type="AlphaFoldDB" id="A0A840A5G6"/>
<feature type="transmembrane region" description="Helical" evidence="14">
    <location>
        <begin position="6"/>
        <end position="25"/>
    </location>
</feature>
<protein>
    <recommendedName>
        <fullName evidence="4 14">Protoporphyrinogen IX oxidase</fullName>
        <shortName evidence="14">PPO</shortName>
        <ecNumber evidence="14 15">1.3.99.-</ecNumber>
    </recommendedName>
</protein>
<feature type="transmembrane region" description="Helical" evidence="14">
    <location>
        <begin position="56"/>
        <end position="78"/>
    </location>
</feature>
<dbReference type="GO" id="GO:0006782">
    <property type="term" value="P:protoporphyrinogen IX biosynthetic process"/>
    <property type="evidence" value="ECO:0007669"/>
    <property type="project" value="UniProtKB-UniRule"/>
</dbReference>
<dbReference type="EC" id="1.3.99.-" evidence="14 15"/>
<name>A0A840A5G6_9CAUL</name>
<comment type="subcellular location">
    <subcellularLocation>
        <location evidence="1 14">Cell membrane</location>
        <topology evidence="1 14">Multi-pass membrane protein</topology>
    </subcellularLocation>
</comment>
<evidence type="ECO:0000256" key="8">
    <source>
        <dbReference type="ARBA" id="ARBA00022723"/>
    </source>
</evidence>
<evidence type="ECO:0000256" key="15">
    <source>
        <dbReference type="PIRNR" id="PIRNR004638"/>
    </source>
</evidence>
<proteinExistence type="inferred from homology"/>
<dbReference type="EMBL" id="JACIDK010000005">
    <property type="protein sequence ID" value="MBB3892711.1"/>
    <property type="molecule type" value="Genomic_DNA"/>
</dbReference>
<organism evidence="16 17">
    <name type="scientific">Phenylobacterium haematophilum</name>
    <dbReference type="NCBI Taxonomy" id="98513"/>
    <lineage>
        <taxon>Bacteria</taxon>
        <taxon>Pseudomonadati</taxon>
        <taxon>Pseudomonadota</taxon>
        <taxon>Alphaproteobacteria</taxon>
        <taxon>Caulobacterales</taxon>
        <taxon>Caulobacteraceae</taxon>
        <taxon>Phenylobacterium</taxon>
    </lineage>
</organism>
<keyword evidence="10 14" id="KW-0560">Oxidoreductase</keyword>
<dbReference type="UniPathway" id="UPA00251">
    <property type="reaction ID" value="UER00324"/>
</dbReference>
<keyword evidence="12 14" id="KW-0472">Membrane</keyword>
<keyword evidence="9 14" id="KW-1133">Transmembrane helix</keyword>
<feature type="binding site" description="axial binding residue" evidence="14">
    <location>
        <position position="11"/>
    </location>
    <ligand>
        <name>heme</name>
        <dbReference type="ChEBI" id="CHEBI:30413"/>
    </ligand>
    <ligandPart>
        <name>Fe</name>
        <dbReference type="ChEBI" id="CHEBI:18248"/>
    </ligandPart>
</feature>
<evidence type="ECO:0000256" key="2">
    <source>
        <dbReference type="ARBA" id="ARBA00005073"/>
    </source>
</evidence>
<feature type="transmembrane region" description="Helical" evidence="14">
    <location>
        <begin position="90"/>
        <end position="113"/>
    </location>
</feature>